<accession>A0A0L0SMV5</accession>
<dbReference type="PANTHER" id="PTHR17602">
    <property type="entry name" value="RIBOSOME BIOGENESIS REGULATORY PROTEIN"/>
    <property type="match status" value="1"/>
</dbReference>
<evidence type="ECO:0000256" key="5">
    <source>
        <dbReference type="RuleBase" id="RU364132"/>
    </source>
</evidence>
<dbReference type="InterPro" id="IPR007023">
    <property type="entry name" value="Ribosom_reg"/>
</dbReference>
<dbReference type="VEuPathDB" id="FungiDB:AMAG_08948"/>
<keyword evidence="8" id="KW-1185">Reference proteome</keyword>
<reference evidence="7 8" key="1">
    <citation type="submission" date="2009-11" db="EMBL/GenBank/DDBJ databases">
        <title>Annotation of Allomyces macrogynus ATCC 38327.</title>
        <authorList>
            <consortium name="The Broad Institute Genome Sequencing Platform"/>
            <person name="Russ C."/>
            <person name="Cuomo C."/>
            <person name="Burger G."/>
            <person name="Gray M.W."/>
            <person name="Holland P.W.H."/>
            <person name="King N."/>
            <person name="Lang F.B.F."/>
            <person name="Roger A.J."/>
            <person name="Ruiz-Trillo I."/>
            <person name="Young S.K."/>
            <person name="Zeng Q."/>
            <person name="Gargeya S."/>
            <person name="Fitzgerald M."/>
            <person name="Haas B."/>
            <person name="Abouelleil A."/>
            <person name="Alvarado L."/>
            <person name="Arachchi H.M."/>
            <person name="Berlin A."/>
            <person name="Chapman S.B."/>
            <person name="Gearin G."/>
            <person name="Goldberg J."/>
            <person name="Griggs A."/>
            <person name="Gujja S."/>
            <person name="Hansen M."/>
            <person name="Heiman D."/>
            <person name="Howarth C."/>
            <person name="Larimer J."/>
            <person name="Lui A."/>
            <person name="MacDonald P.J.P."/>
            <person name="McCowen C."/>
            <person name="Montmayeur A."/>
            <person name="Murphy C."/>
            <person name="Neiman D."/>
            <person name="Pearson M."/>
            <person name="Priest M."/>
            <person name="Roberts A."/>
            <person name="Saif S."/>
            <person name="Shea T."/>
            <person name="Sisk P."/>
            <person name="Stolte C."/>
            <person name="Sykes S."/>
            <person name="Wortman J."/>
            <person name="Nusbaum C."/>
            <person name="Birren B."/>
        </authorList>
    </citation>
    <scope>NUCLEOTIDE SEQUENCE [LARGE SCALE GENOMIC DNA]</scope>
    <source>
        <strain evidence="7 8">ATCC 38327</strain>
    </source>
</reference>
<dbReference type="GO" id="GO:0000447">
    <property type="term" value="P:endonucleolytic cleavage in ITS1 to separate SSU-rRNA from 5.8S rRNA and LSU-rRNA from tricistronic rRNA transcript (SSU-rRNA, 5.8S rRNA, LSU-rRNA)"/>
    <property type="evidence" value="ECO:0007669"/>
    <property type="project" value="TreeGrafter"/>
</dbReference>
<protein>
    <recommendedName>
        <fullName evidence="5">Ribosome biogenesis regulatory protein</fullName>
    </recommendedName>
</protein>
<dbReference type="STRING" id="578462.A0A0L0SMV5"/>
<name>A0A0L0SMV5_ALLM3</name>
<dbReference type="Pfam" id="PF04939">
    <property type="entry name" value="RRS1"/>
    <property type="match status" value="1"/>
</dbReference>
<evidence type="ECO:0000256" key="1">
    <source>
        <dbReference type="ARBA" id="ARBA00004123"/>
    </source>
</evidence>
<dbReference type="OMA" id="ACDKNRI"/>
<reference evidence="8" key="2">
    <citation type="submission" date="2009-11" db="EMBL/GenBank/DDBJ databases">
        <title>The Genome Sequence of Allomyces macrogynus strain ATCC 38327.</title>
        <authorList>
            <consortium name="The Broad Institute Genome Sequencing Platform"/>
            <person name="Russ C."/>
            <person name="Cuomo C."/>
            <person name="Shea T."/>
            <person name="Young S.K."/>
            <person name="Zeng Q."/>
            <person name="Koehrsen M."/>
            <person name="Haas B."/>
            <person name="Borodovsky M."/>
            <person name="Guigo R."/>
            <person name="Alvarado L."/>
            <person name="Berlin A."/>
            <person name="Borenstein D."/>
            <person name="Chen Z."/>
            <person name="Engels R."/>
            <person name="Freedman E."/>
            <person name="Gellesch M."/>
            <person name="Goldberg J."/>
            <person name="Griggs A."/>
            <person name="Gujja S."/>
            <person name="Heiman D."/>
            <person name="Hepburn T."/>
            <person name="Howarth C."/>
            <person name="Jen D."/>
            <person name="Larson L."/>
            <person name="Lewis B."/>
            <person name="Mehta T."/>
            <person name="Park D."/>
            <person name="Pearson M."/>
            <person name="Roberts A."/>
            <person name="Saif S."/>
            <person name="Shenoy N."/>
            <person name="Sisk P."/>
            <person name="Stolte C."/>
            <person name="Sykes S."/>
            <person name="Walk T."/>
            <person name="White J."/>
            <person name="Yandava C."/>
            <person name="Burger G."/>
            <person name="Gray M.W."/>
            <person name="Holland P.W.H."/>
            <person name="King N."/>
            <person name="Lang F.B.F."/>
            <person name="Roger A.J."/>
            <person name="Ruiz-Trillo I."/>
            <person name="Lander E."/>
            <person name="Nusbaum C."/>
        </authorList>
    </citation>
    <scope>NUCLEOTIDE SEQUENCE [LARGE SCALE GENOMIC DNA]</scope>
    <source>
        <strain evidence="8">ATCC 38327</strain>
    </source>
</reference>
<evidence type="ECO:0000256" key="6">
    <source>
        <dbReference type="SAM" id="MobiDB-lite"/>
    </source>
</evidence>
<dbReference type="EMBL" id="GG745343">
    <property type="protein sequence ID" value="KNE63886.1"/>
    <property type="molecule type" value="Genomic_DNA"/>
</dbReference>
<dbReference type="Proteomes" id="UP000054350">
    <property type="component" value="Unassembled WGS sequence"/>
</dbReference>
<gene>
    <name evidence="7" type="ORF">AMAG_08948</name>
</gene>
<dbReference type="PANTHER" id="PTHR17602:SF4">
    <property type="entry name" value="RIBOSOME BIOGENESIS REGULATORY PROTEIN HOMOLOG"/>
    <property type="match status" value="1"/>
</dbReference>
<feature type="compositionally biased region" description="Basic and acidic residues" evidence="6">
    <location>
        <begin position="224"/>
        <end position="234"/>
    </location>
</feature>
<keyword evidence="4 5" id="KW-0539">Nucleus</keyword>
<evidence type="ECO:0000256" key="2">
    <source>
        <dbReference type="ARBA" id="ARBA00010077"/>
    </source>
</evidence>
<dbReference type="OrthoDB" id="28455at2759"/>
<dbReference type="GO" id="GO:0005730">
    <property type="term" value="C:nucleolus"/>
    <property type="evidence" value="ECO:0007669"/>
    <property type="project" value="TreeGrafter"/>
</dbReference>
<proteinExistence type="inferred from homology"/>
<feature type="region of interest" description="Disordered" evidence="6">
    <location>
        <begin position="169"/>
        <end position="191"/>
    </location>
</feature>
<evidence type="ECO:0000313" key="7">
    <source>
        <dbReference type="EMBL" id="KNE63886.1"/>
    </source>
</evidence>
<comment type="similarity">
    <text evidence="2 5">Belongs to the RRS1 family.</text>
</comment>
<dbReference type="eggNOG" id="KOG1765">
    <property type="taxonomic scope" value="Eukaryota"/>
</dbReference>
<comment type="function">
    <text evidence="5">Involved in ribosomal large subunit assembly.</text>
</comment>
<feature type="region of interest" description="Disordered" evidence="6">
    <location>
        <begin position="218"/>
        <end position="322"/>
    </location>
</feature>
<organism evidence="7 8">
    <name type="scientific">Allomyces macrogynus (strain ATCC 38327)</name>
    <name type="common">Allomyces javanicus var. macrogynus</name>
    <dbReference type="NCBI Taxonomy" id="578462"/>
    <lineage>
        <taxon>Eukaryota</taxon>
        <taxon>Fungi</taxon>
        <taxon>Fungi incertae sedis</taxon>
        <taxon>Blastocladiomycota</taxon>
        <taxon>Blastocladiomycetes</taxon>
        <taxon>Blastocladiales</taxon>
        <taxon>Blastocladiaceae</taxon>
        <taxon>Allomyces</taxon>
    </lineage>
</organism>
<feature type="compositionally biased region" description="Basic and acidic residues" evidence="6">
    <location>
        <begin position="285"/>
        <end position="300"/>
    </location>
</feature>
<evidence type="ECO:0000256" key="4">
    <source>
        <dbReference type="ARBA" id="ARBA00023242"/>
    </source>
</evidence>
<evidence type="ECO:0000256" key="3">
    <source>
        <dbReference type="ARBA" id="ARBA00022517"/>
    </source>
</evidence>
<comment type="subcellular location">
    <subcellularLocation>
        <location evidence="1 5">Nucleus</location>
    </subcellularLocation>
</comment>
<dbReference type="AlphaFoldDB" id="A0A0L0SMV5"/>
<dbReference type="GO" id="GO:0042273">
    <property type="term" value="P:ribosomal large subunit biogenesis"/>
    <property type="evidence" value="ECO:0007669"/>
    <property type="project" value="TreeGrafter"/>
</dbReference>
<sequence length="322" mass="36146">MDITEQLEQAKAQFKPVTVDRLIPVDLDLGHLAVFDKNPLDTKQKSVKDLEDYLHSLARDSAQLLYNAVFSLETTANEDGVFVDLPAPVTVLPREKPLPKDKPMTKWEKFAKEKNIQNRKKSRMVFDEATGEYRPRWGYGSAANDPLNDWLIPVPSNADPYEDMYAKKREEKKERVDKNRKQQLRNQGEAAAIERGVDPRAARKAELEAKLRASKKATASAGVFDRKLDGDVKPKGVKRQFAPTVGDTSAERESEKAMAARVLKKQAATMGDVNTKKATHLMQQLEERKNRAMNSRDGKKGAKRGASSSGRGDKGAKKRKMK</sequence>
<keyword evidence="3 5" id="KW-0690">Ribosome biogenesis</keyword>
<dbReference type="GO" id="GO:0030687">
    <property type="term" value="C:preribosome, large subunit precursor"/>
    <property type="evidence" value="ECO:0007669"/>
    <property type="project" value="TreeGrafter"/>
</dbReference>
<evidence type="ECO:0000313" key="8">
    <source>
        <dbReference type="Proteomes" id="UP000054350"/>
    </source>
</evidence>
<feature type="compositionally biased region" description="Basic and acidic residues" evidence="6">
    <location>
        <begin position="249"/>
        <end position="258"/>
    </location>
</feature>
<feature type="compositionally biased region" description="Basic and acidic residues" evidence="6">
    <location>
        <begin position="169"/>
        <end position="180"/>
    </location>
</feature>